<reference evidence="2" key="1">
    <citation type="submission" date="2017-09" db="EMBL/GenBank/DDBJ databases">
        <title>Depth-based differentiation of microbial function through sediment-hosted aquifers and enrichment of novel symbionts in the deep terrestrial subsurface.</title>
        <authorList>
            <person name="Probst A.J."/>
            <person name="Ladd B."/>
            <person name="Jarett J.K."/>
            <person name="Geller-Mcgrath D.E."/>
            <person name="Sieber C.M.K."/>
            <person name="Emerson J.B."/>
            <person name="Anantharaman K."/>
            <person name="Thomas B.C."/>
            <person name="Malmstrom R."/>
            <person name="Stieglmeier M."/>
            <person name="Klingl A."/>
            <person name="Woyke T."/>
            <person name="Ryan C.M."/>
            <person name="Banfield J.F."/>
        </authorList>
    </citation>
    <scope>NUCLEOTIDE SEQUENCE [LARGE SCALE GENOMIC DNA]</scope>
</reference>
<dbReference type="EMBL" id="PEXT01000044">
    <property type="protein sequence ID" value="PIS43280.1"/>
    <property type="molecule type" value="Genomic_DNA"/>
</dbReference>
<protein>
    <recommendedName>
        <fullName evidence="3">SHS2 domain-containing protein</fullName>
    </recommendedName>
</protein>
<evidence type="ECO:0000313" key="1">
    <source>
        <dbReference type="EMBL" id="PIS43280.1"/>
    </source>
</evidence>
<comment type="caution">
    <text evidence="1">The sequence shown here is derived from an EMBL/GenBank/DDBJ whole genome shotgun (WGS) entry which is preliminary data.</text>
</comment>
<organism evidence="1 2">
    <name type="scientific">Candidatus Kaiserbacteria bacterium CG08_land_8_20_14_0_20_50_21</name>
    <dbReference type="NCBI Taxonomy" id="1974604"/>
    <lineage>
        <taxon>Bacteria</taxon>
        <taxon>Candidatus Kaiseribacteriota</taxon>
    </lineage>
</organism>
<accession>A0A2H0YXR9</accession>
<evidence type="ECO:0000313" key="2">
    <source>
        <dbReference type="Proteomes" id="UP000228687"/>
    </source>
</evidence>
<evidence type="ECO:0008006" key="3">
    <source>
        <dbReference type="Google" id="ProtNLM"/>
    </source>
</evidence>
<sequence length="345" mass="38637">MFSSLFHHKKKTESVILIDISASSVAGAYVWYVKDEIPAVLYTRRFPIEMRKDEPQEQAMLRALKVLGDTLIREGAPAFARVSGSGTADAILVSIDAPWQNTSVRTEHIEQKEPFIFSKHLVTELVEKTNPKALGKLLVDESIISTLLNGYETRDPYGKKVLRASVIILTSFIDEHVADRIATTLRSLFHTTRIVPIAGSSLRYQALRIAFPHEHDVLILDTAESFISVALVRKNLFVTLAEISSTDDDHRQWVEKVLNEFSVIAKEYPLPRIIFLLARESDISSLQQALGAGNFGELWLSESPPKIIPVLANHIAGLVRQATTAPPDLQLLLMALFYHHRAPKE</sequence>
<name>A0A2H0YXR9_9BACT</name>
<proteinExistence type="predicted"/>
<dbReference type="AlphaFoldDB" id="A0A2H0YXR9"/>
<gene>
    <name evidence="1" type="ORF">COT23_02140</name>
</gene>
<dbReference type="Proteomes" id="UP000228687">
    <property type="component" value="Unassembled WGS sequence"/>
</dbReference>